<sequence length="169" mass="19040">MPFFIFCFTGLLQIKIAHSQTQNTFKEAPIRVESDKMIAQKDTSMIEFIGNVKVTRADFIVFADSIQIYFMNDNKNKDAQNNIKEIISTGNVKYIAGERKAFADKAVYTTKEGILVLTGKSPKLITGSSFVTGTKITLFRNQDKVLVESDGKKRVEALFNPEDNITEKQ</sequence>
<keyword evidence="1" id="KW-0732">Signal</keyword>
<dbReference type="STRING" id="651182.TOL2_C21990"/>
<dbReference type="Gene3D" id="2.60.450.10">
    <property type="entry name" value="Lipopolysaccharide (LPS) transport protein A like domain"/>
    <property type="match status" value="1"/>
</dbReference>
<evidence type="ECO:0000259" key="2">
    <source>
        <dbReference type="Pfam" id="PF03968"/>
    </source>
</evidence>
<name>K0NHD0_DESTT</name>
<dbReference type="Pfam" id="PF03968">
    <property type="entry name" value="LptD_N"/>
    <property type="match status" value="1"/>
</dbReference>
<dbReference type="PANTHER" id="PTHR36504:SF1">
    <property type="entry name" value="LIPOPOLYSACCHARIDE EXPORT SYSTEM PROTEIN LPTA"/>
    <property type="match status" value="1"/>
</dbReference>
<proteinExistence type="predicted"/>
<dbReference type="GO" id="GO:0015920">
    <property type="term" value="P:lipopolysaccharide transport"/>
    <property type="evidence" value="ECO:0007669"/>
    <property type="project" value="TreeGrafter"/>
</dbReference>
<organism evidence="3 4">
    <name type="scientific">Desulfobacula toluolica (strain DSM 7467 / Tol2)</name>
    <dbReference type="NCBI Taxonomy" id="651182"/>
    <lineage>
        <taxon>Bacteria</taxon>
        <taxon>Pseudomonadati</taxon>
        <taxon>Thermodesulfobacteriota</taxon>
        <taxon>Desulfobacteria</taxon>
        <taxon>Desulfobacterales</taxon>
        <taxon>Desulfobacteraceae</taxon>
        <taxon>Desulfobacula</taxon>
    </lineage>
</organism>
<dbReference type="GO" id="GO:0017089">
    <property type="term" value="F:glycolipid transfer activity"/>
    <property type="evidence" value="ECO:0007669"/>
    <property type="project" value="TreeGrafter"/>
</dbReference>
<dbReference type="KEGG" id="dto:TOL2_C21990"/>
<dbReference type="AlphaFoldDB" id="K0NHD0"/>
<feature type="domain" description="Organic solvent tolerance-like N-terminal" evidence="2">
    <location>
        <begin position="32"/>
        <end position="143"/>
    </location>
</feature>
<dbReference type="GO" id="GO:0009279">
    <property type="term" value="C:cell outer membrane"/>
    <property type="evidence" value="ECO:0007669"/>
    <property type="project" value="TreeGrafter"/>
</dbReference>
<dbReference type="EMBL" id="FO203503">
    <property type="protein sequence ID" value="CCK80360.1"/>
    <property type="molecule type" value="Genomic_DNA"/>
</dbReference>
<evidence type="ECO:0000256" key="1">
    <source>
        <dbReference type="ARBA" id="ARBA00022729"/>
    </source>
</evidence>
<keyword evidence="4" id="KW-1185">Reference proteome</keyword>
<accession>K0NHD0</accession>
<reference evidence="3 4" key="1">
    <citation type="journal article" date="2013" name="Environ. Microbiol.">
        <title>Complete genome, catabolic sub-proteomes and key-metabolites of Desulfobacula toluolica Tol2, a marine, aromatic compound-degrading, sulfate-reducing bacterium.</title>
        <authorList>
            <person name="Wohlbrand L."/>
            <person name="Jacob J.H."/>
            <person name="Kube M."/>
            <person name="Mussmann M."/>
            <person name="Jarling R."/>
            <person name="Beck A."/>
            <person name="Amann R."/>
            <person name="Wilkes H."/>
            <person name="Reinhardt R."/>
            <person name="Rabus R."/>
        </authorList>
    </citation>
    <scope>NUCLEOTIDE SEQUENCE [LARGE SCALE GENOMIC DNA]</scope>
    <source>
        <strain evidence="4">DSM 7467 / Tol2</strain>
    </source>
</reference>
<gene>
    <name evidence="3" type="ordered locus">TOL2_C21990</name>
</gene>
<evidence type="ECO:0000313" key="4">
    <source>
        <dbReference type="Proteomes" id="UP000007347"/>
    </source>
</evidence>
<dbReference type="PANTHER" id="PTHR36504">
    <property type="entry name" value="LIPOPOLYSACCHARIDE EXPORT SYSTEM PROTEIN LPTA"/>
    <property type="match status" value="1"/>
</dbReference>
<dbReference type="HOGENOM" id="CLU_095993_7_1_7"/>
<dbReference type="InterPro" id="IPR005653">
    <property type="entry name" value="OstA-like_N"/>
</dbReference>
<dbReference type="InterPro" id="IPR052037">
    <property type="entry name" value="LPS_export_LptA"/>
</dbReference>
<evidence type="ECO:0000313" key="3">
    <source>
        <dbReference type="EMBL" id="CCK80360.1"/>
    </source>
</evidence>
<protein>
    <submittedName>
        <fullName evidence="3">Putative organic solvent tolerance protein, related to OstA</fullName>
    </submittedName>
</protein>
<dbReference type="GO" id="GO:0030288">
    <property type="term" value="C:outer membrane-bounded periplasmic space"/>
    <property type="evidence" value="ECO:0007669"/>
    <property type="project" value="TreeGrafter"/>
</dbReference>
<dbReference type="Proteomes" id="UP000007347">
    <property type="component" value="Chromosome"/>
</dbReference>